<protein>
    <submittedName>
        <fullName evidence="1">Uncharacterized protein</fullName>
    </submittedName>
</protein>
<accession>A0A975FKF1</accession>
<dbReference type="Proteomes" id="UP000671914">
    <property type="component" value="Chromosome"/>
</dbReference>
<reference evidence="1" key="1">
    <citation type="submission" date="2021-03" db="EMBL/GenBank/DDBJ databases">
        <title>Agromyces archimandritus sp. nov., isolated from the cockroach Archimandrita tessellata.</title>
        <authorList>
            <person name="Guzman J."/>
            <person name="Ortuzar M."/>
            <person name="Poehlein A."/>
            <person name="Daniel R."/>
            <person name="Trujillo M."/>
            <person name="Vilcinskas A."/>
        </authorList>
    </citation>
    <scope>NUCLEOTIDE SEQUENCE</scope>
    <source>
        <strain evidence="1">G127AT</strain>
    </source>
</reference>
<dbReference type="KEGG" id="aarc:G127AT_08965"/>
<evidence type="ECO:0000313" key="2">
    <source>
        <dbReference type="Proteomes" id="UP000671914"/>
    </source>
</evidence>
<dbReference type="RefSeq" id="WP_210896129.1">
    <property type="nucleotide sequence ID" value="NZ_CP071696.1"/>
</dbReference>
<organism evidence="1 2">
    <name type="scientific">Agromyces archimandritae</name>
    <dbReference type="NCBI Taxonomy" id="2781962"/>
    <lineage>
        <taxon>Bacteria</taxon>
        <taxon>Bacillati</taxon>
        <taxon>Actinomycetota</taxon>
        <taxon>Actinomycetes</taxon>
        <taxon>Micrococcales</taxon>
        <taxon>Microbacteriaceae</taxon>
        <taxon>Agromyces</taxon>
    </lineage>
</organism>
<sequence>MSINFKLDDRRLVDHEEDAWDRTWIGWAEDLTDDDVYEQNRGVWLLGRRSRNERLATFSYQGVVKVVVAIDDFEYVPGGKQAIIGRVLRSGDPDYDRLIGTTVDTFRNPVTYQDEGDRECACGCGASVTGTVTFLPGHDQRAVHDRISKQWGSTLAFVRWFDETYGRPQQASTSRLL</sequence>
<dbReference type="AlphaFoldDB" id="A0A975FKF1"/>
<keyword evidence="2" id="KW-1185">Reference proteome</keyword>
<dbReference type="EMBL" id="CP071696">
    <property type="protein sequence ID" value="QTX03491.1"/>
    <property type="molecule type" value="Genomic_DNA"/>
</dbReference>
<proteinExistence type="predicted"/>
<gene>
    <name evidence="1" type="ORF">G127AT_08965</name>
</gene>
<name>A0A975FKF1_9MICO</name>
<evidence type="ECO:0000313" key="1">
    <source>
        <dbReference type="EMBL" id="QTX03491.1"/>
    </source>
</evidence>